<feature type="transmembrane region" description="Helical" evidence="1">
    <location>
        <begin position="94"/>
        <end position="113"/>
    </location>
</feature>
<sequence length="116" mass="13218">MSKSTSISFGIRNMADTLRVNLFRIGIIWLCVRVGLRRIGINLFRIGVNLFCVRVILFCIRVYCGHGFSVLLAVAWFGVRIGQVGHLRWFCKRILVGFFLVLTRMIIISVRILSSG</sequence>
<keyword evidence="1" id="KW-1133">Transmembrane helix</keyword>
<protein>
    <submittedName>
        <fullName evidence="2">Uncharacterized protein</fullName>
    </submittedName>
</protein>
<keyword evidence="1" id="KW-0472">Membrane</keyword>
<reference evidence="2" key="1">
    <citation type="submission" date="2021-05" db="EMBL/GenBank/DDBJ databases">
        <authorList>
            <person name="Alioto T."/>
            <person name="Alioto T."/>
            <person name="Gomez Garrido J."/>
        </authorList>
    </citation>
    <scope>NUCLEOTIDE SEQUENCE</scope>
</reference>
<keyword evidence="1" id="KW-0812">Transmembrane</keyword>
<evidence type="ECO:0000256" key="1">
    <source>
        <dbReference type="SAM" id="Phobius"/>
    </source>
</evidence>
<accession>A0A8D9BZ59</accession>
<dbReference type="AlphaFoldDB" id="A0A8D9BZ59"/>
<feature type="transmembrane region" description="Helical" evidence="1">
    <location>
        <begin position="20"/>
        <end position="36"/>
    </location>
</feature>
<organism evidence="2">
    <name type="scientific">Cacopsylla melanoneura</name>
    <dbReference type="NCBI Taxonomy" id="428564"/>
    <lineage>
        <taxon>Eukaryota</taxon>
        <taxon>Metazoa</taxon>
        <taxon>Ecdysozoa</taxon>
        <taxon>Arthropoda</taxon>
        <taxon>Hexapoda</taxon>
        <taxon>Insecta</taxon>
        <taxon>Pterygota</taxon>
        <taxon>Neoptera</taxon>
        <taxon>Paraneoptera</taxon>
        <taxon>Hemiptera</taxon>
        <taxon>Sternorrhyncha</taxon>
        <taxon>Psylloidea</taxon>
        <taxon>Psyllidae</taxon>
        <taxon>Psyllinae</taxon>
        <taxon>Cacopsylla</taxon>
    </lineage>
</organism>
<name>A0A8D9BZ59_9HEMI</name>
<proteinExistence type="predicted"/>
<dbReference type="EMBL" id="HBUF01677609">
    <property type="protein sequence ID" value="CAG6791710.1"/>
    <property type="molecule type" value="Transcribed_RNA"/>
</dbReference>
<evidence type="ECO:0000313" key="2">
    <source>
        <dbReference type="EMBL" id="CAG6791710.1"/>
    </source>
</evidence>